<dbReference type="GO" id="GO:0009279">
    <property type="term" value="C:cell outer membrane"/>
    <property type="evidence" value="ECO:0007669"/>
    <property type="project" value="UniProtKB-SubCell"/>
</dbReference>
<sequence>MFKPARLLLALGLALPLLGQAAPVATHEPAAYLDLWQLYQKTMESDPRIGGADAQVKASQGQQDGAFGQMLPQLSGGASTSRIKRTEGPQTLFYDGQTYNLSLTQAIYNPAAWRGFKKYSELTKQYRSLAEDTRIQSAADVVQRYFAALAAEDELELATAERQATQRNLDSVSALFDRQLATITDKLQLSARVDSLKTAEIEAKNQIQVTREALAELVGRDIYQPFKRIDDRTLFTALPGTETDWVQSAINHNPALQAKQEALNSAEYAVSEAKAGHLPTLSLQFGAQRSDFAYENVIASEAIDTYSASLNLQIPIYSGGSVSARTRSLYGSQESAEEDYESVRRQVVKETKTAYLKSFASLSKIESSRNALNSAVKAREASEKSFSFGAATAVDVLNAVRQEYSARRDYLRAQYDFITNQLVLLRWSGDFKDADIQRINAWLTVPKPDETRKTGLKPEDAERG</sequence>
<dbReference type="InterPro" id="IPR010130">
    <property type="entry name" value="T1SS_OMP_TolC"/>
</dbReference>
<evidence type="ECO:0000256" key="8">
    <source>
        <dbReference type="SAM" id="SignalP"/>
    </source>
</evidence>
<dbReference type="GO" id="GO:0015562">
    <property type="term" value="F:efflux transmembrane transporter activity"/>
    <property type="evidence" value="ECO:0007669"/>
    <property type="project" value="InterPro"/>
</dbReference>
<feature type="chain" id="PRO_5008090820" evidence="8">
    <location>
        <begin position="22"/>
        <end position="464"/>
    </location>
</feature>
<dbReference type="PANTHER" id="PTHR30026">
    <property type="entry name" value="OUTER MEMBRANE PROTEIN TOLC"/>
    <property type="match status" value="1"/>
</dbReference>
<evidence type="ECO:0000256" key="6">
    <source>
        <dbReference type="ARBA" id="ARBA00023136"/>
    </source>
</evidence>
<keyword evidence="7" id="KW-0998">Cell outer membrane</keyword>
<evidence type="ECO:0000256" key="1">
    <source>
        <dbReference type="ARBA" id="ARBA00004442"/>
    </source>
</evidence>
<comment type="similarity">
    <text evidence="2">Belongs to the outer membrane factor (OMF) (TC 1.B.17) family.</text>
</comment>
<organism evidence="9 10">
    <name type="scientific">Pseudomonas oryzihabitans</name>
    <dbReference type="NCBI Taxonomy" id="47885"/>
    <lineage>
        <taxon>Bacteria</taxon>
        <taxon>Pseudomonadati</taxon>
        <taxon>Pseudomonadota</taxon>
        <taxon>Gammaproteobacteria</taxon>
        <taxon>Pseudomonadales</taxon>
        <taxon>Pseudomonadaceae</taxon>
        <taxon>Pseudomonas</taxon>
    </lineage>
</organism>
<dbReference type="InterPro" id="IPR051906">
    <property type="entry name" value="TolC-like"/>
</dbReference>
<evidence type="ECO:0000313" key="10">
    <source>
        <dbReference type="Proteomes" id="UP000078356"/>
    </source>
</evidence>
<dbReference type="Proteomes" id="UP000078356">
    <property type="component" value="Unassembled WGS sequence"/>
</dbReference>
<reference evidence="9 10" key="1">
    <citation type="submission" date="2016-04" db="EMBL/GenBank/DDBJ databases">
        <title>Draft Genome Sequences of Staphylococcus capitis Strain H36, S. capitis Strain H65, S. cohnii Strain H62, S. hominis Strain H69, Mycobacterium iranicum Strain H39, Plantibacter sp. Strain H53, Pseudomonas oryzihabitans Strain H72, and Microbacterium sp. Strain H83, isolated from residential settings.</title>
        <authorList>
            <person name="Lymperopoulou D."/>
            <person name="Adams R.I."/>
            <person name="Lindow S."/>
            <person name="Coil D.A."/>
            <person name="Jospin G."/>
            <person name="Eisen J.A."/>
        </authorList>
    </citation>
    <scope>NUCLEOTIDE SEQUENCE [LARGE SCALE GENOMIC DNA]</scope>
    <source>
        <strain evidence="9 10">H72</strain>
    </source>
</reference>
<dbReference type="PANTHER" id="PTHR30026:SF20">
    <property type="entry name" value="OUTER MEMBRANE PROTEIN TOLC"/>
    <property type="match status" value="1"/>
</dbReference>
<dbReference type="OrthoDB" id="9813458at2"/>
<dbReference type="SUPFAM" id="SSF56954">
    <property type="entry name" value="Outer membrane efflux proteins (OEP)"/>
    <property type="match status" value="1"/>
</dbReference>
<keyword evidence="3" id="KW-0813">Transport</keyword>
<dbReference type="GO" id="GO:1990281">
    <property type="term" value="C:efflux pump complex"/>
    <property type="evidence" value="ECO:0007669"/>
    <property type="project" value="TreeGrafter"/>
</dbReference>
<evidence type="ECO:0000256" key="3">
    <source>
        <dbReference type="ARBA" id="ARBA00022448"/>
    </source>
</evidence>
<dbReference type="Pfam" id="PF02321">
    <property type="entry name" value="OEP"/>
    <property type="match status" value="2"/>
</dbReference>
<feature type="signal peptide" evidence="8">
    <location>
        <begin position="1"/>
        <end position="21"/>
    </location>
</feature>
<gene>
    <name evidence="9" type="ORF">A4V15_07520</name>
</gene>
<proteinExistence type="inferred from homology"/>
<dbReference type="InterPro" id="IPR003423">
    <property type="entry name" value="OMP_efflux"/>
</dbReference>
<accession>A0A178L6S2</accession>
<evidence type="ECO:0000256" key="4">
    <source>
        <dbReference type="ARBA" id="ARBA00022452"/>
    </source>
</evidence>
<keyword evidence="5" id="KW-0812">Transmembrane</keyword>
<dbReference type="NCBIfam" id="TIGR01844">
    <property type="entry name" value="type_I_sec_TolC"/>
    <property type="match status" value="1"/>
</dbReference>
<keyword evidence="4" id="KW-1134">Transmembrane beta strand</keyword>
<dbReference type="GO" id="GO:0015288">
    <property type="term" value="F:porin activity"/>
    <property type="evidence" value="ECO:0007669"/>
    <property type="project" value="TreeGrafter"/>
</dbReference>
<keyword evidence="8" id="KW-0732">Signal</keyword>
<dbReference type="AlphaFoldDB" id="A0A178L6S2"/>
<dbReference type="Gene3D" id="1.20.1600.10">
    <property type="entry name" value="Outer membrane efflux proteins (OEP)"/>
    <property type="match status" value="1"/>
</dbReference>
<comment type="caution">
    <text evidence="9">The sequence shown here is derived from an EMBL/GenBank/DDBJ whole genome shotgun (WGS) entry which is preliminary data.</text>
</comment>
<comment type="subcellular location">
    <subcellularLocation>
        <location evidence="1">Cell outer membrane</location>
    </subcellularLocation>
</comment>
<evidence type="ECO:0000256" key="7">
    <source>
        <dbReference type="ARBA" id="ARBA00023237"/>
    </source>
</evidence>
<dbReference type="RefSeq" id="WP_064309153.1">
    <property type="nucleotide sequence ID" value="NZ_LWCR01000056.1"/>
</dbReference>
<evidence type="ECO:0000256" key="5">
    <source>
        <dbReference type="ARBA" id="ARBA00022692"/>
    </source>
</evidence>
<protein>
    <submittedName>
        <fullName evidence="9">Type I secretion protein TolC</fullName>
    </submittedName>
</protein>
<keyword evidence="6" id="KW-0472">Membrane</keyword>
<evidence type="ECO:0000256" key="2">
    <source>
        <dbReference type="ARBA" id="ARBA00007613"/>
    </source>
</evidence>
<dbReference type="EMBL" id="LWCR01000056">
    <property type="protein sequence ID" value="OAN24895.1"/>
    <property type="molecule type" value="Genomic_DNA"/>
</dbReference>
<evidence type="ECO:0000313" key="9">
    <source>
        <dbReference type="EMBL" id="OAN24895.1"/>
    </source>
</evidence>
<name>A0A178L6S2_9PSED</name>